<evidence type="ECO:0000313" key="7">
    <source>
        <dbReference type="Proteomes" id="UP000297280"/>
    </source>
</evidence>
<dbReference type="Pfam" id="PF00072">
    <property type="entry name" value="Response_reg"/>
    <property type="match status" value="1"/>
</dbReference>
<dbReference type="Gene3D" id="3.40.50.2300">
    <property type="match status" value="1"/>
</dbReference>
<dbReference type="EMBL" id="PQXO01000173">
    <property type="protein sequence ID" value="TGO88265.1"/>
    <property type="molecule type" value="Genomic_DNA"/>
</dbReference>
<feature type="domain" description="Response regulatory" evidence="5">
    <location>
        <begin position="115"/>
        <end position="285"/>
    </location>
</feature>
<reference evidence="6 7" key="1">
    <citation type="submission" date="2017-12" db="EMBL/GenBank/DDBJ databases">
        <title>Comparative genomics of Botrytis spp.</title>
        <authorList>
            <person name="Valero-Jimenez C.A."/>
            <person name="Tapia P."/>
            <person name="Veloso J."/>
            <person name="Silva-Moreno E."/>
            <person name="Staats M."/>
            <person name="Valdes J.H."/>
            <person name="Van Kan J.A.L."/>
        </authorList>
    </citation>
    <scope>NUCLEOTIDE SEQUENCE [LARGE SCALE GENOMIC DNA]</scope>
    <source>
        <strain evidence="6 7">MUCL3349</strain>
    </source>
</reference>
<keyword evidence="2" id="KW-0902">Two-component regulatory system</keyword>
<gene>
    <name evidence="6" type="ORF">BPOR_0173g00060</name>
</gene>
<evidence type="ECO:0000256" key="1">
    <source>
        <dbReference type="ARBA" id="ARBA00022553"/>
    </source>
</evidence>
<dbReference type="InterPro" id="IPR001789">
    <property type="entry name" value="Sig_transdc_resp-reg_receiver"/>
</dbReference>
<feature type="modified residue" description="4-aspartylphosphate" evidence="3">
    <location>
        <position position="169"/>
    </location>
</feature>
<dbReference type="PANTHER" id="PTHR45339:SF1">
    <property type="entry name" value="HYBRID SIGNAL TRANSDUCTION HISTIDINE KINASE J"/>
    <property type="match status" value="1"/>
</dbReference>
<feature type="region of interest" description="Disordered" evidence="4">
    <location>
        <begin position="298"/>
        <end position="349"/>
    </location>
</feature>
<dbReference type="Proteomes" id="UP000297280">
    <property type="component" value="Unassembled WGS sequence"/>
</dbReference>
<evidence type="ECO:0000256" key="3">
    <source>
        <dbReference type="PROSITE-ProRule" id="PRU00169"/>
    </source>
</evidence>
<keyword evidence="1 3" id="KW-0597">Phosphoprotein</keyword>
<dbReference type="CDD" id="cd17546">
    <property type="entry name" value="REC_hyHK_CKI1_RcsC-like"/>
    <property type="match status" value="1"/>
</dbReference>
<sequence length="349" mass="38027">MSGTIALDSEEGVGSTATFIIPLKISSYCRYPRRSNAPAKLDLSFTNKKTGSQSLPSTPLALRPSPHRGQVKQQLINEQISTSDTNHVLPPYLRNGDKNKESGSKLPLGERGEILVLVVEDNAINQTIALKTVRNLGFQAKAVWNGREALNYLSNPGPSNPRPDIILMDVQMPIMDGYEATKILRTDKEYEKYLEHDIQFSETAKILAPTKHSNLNGSEMDSPASTQTKTIALKSKSRLKDLPVIAMTASAIQGDQEKCLEAGMDGYLSKPVEKERLEETLIYWAQKAMNVRRITSLGVSSSDGKHSKNDSADSAVVMMDEDSTWSQDGGSRDGDLDGGDGSVETAGTP</sequence>
<dbReference type="InterPro" id="IPR011006">
    <property type="entry name" value="CheY-like_superfamily"/>
</dbReference>
<evidence type="ECO:0000313" key="6">
    <source>
        <dbReference type="EMBL" id="TGO88265.1"/>
    </source>
</evidence>
<evidence type="ECO:0000256" key="4">
    <source>
        <dbReference type="SAM" id="MobiDB-lite"/>
    </source>
</evidence>
<dbReference type="PANTHER" id="PTHR45339">
    <property type="entry name" value="HYBRID SIGNAL TRANSDUCTION HISTIDINE KINASE J"/>
    <property type="match status" value="1"/>
</dbReference>
<dbReference type="GO" id="GO:0000160">
    <property type="term" value="P:phosphorelay signal transduction system"/>
    <property type="evidence" value="ECO:0007669"/>
    <property type="project" value="UniProtKB-KW"/>
</dbReference>
<organism evidence="6 7">
    <name type="scientific">Botrytis porri</name>
    <dbReference type="NCBI Taxonomy" id="87229"/>
    <lineage>
        <taxon>Eukaryota</taxon>
        <taxon>Fungi</taxon>
        <taxon>Dikarya</taxon>
        <taxon>Ascomycota</taxon>
        <taxon>Pezizomycotina</taxon>
        <taxon>Leotiomycetes</taxon>
        <taxon>Helotiales</taxon>
        <taxon>Sclerotiniaceae</taxon>
        <taxon>Botrytis</taxon>
    </lineage>
</organism>
<dbReference type="SUPFAM" id="SSF52172">
    <property type="entry name" value="CheY-like"/>
    <property type="match status" value="1"/>
</dbReference>
<feature type="compositionally biased region" description="Basic and acidic residues" evidence="4">
    <location>
        <begin position="95"/>
        <end position="105"/>
    </location>
</feature>
<dbReference type="AlphaFoldDB" id="A0A4Z1KUP7"/>
<dbReference type="PROSITE" id="PS50110">
    <property type="entry name" value="RESPONSE_REGULATORY"/>
    <property type="match status" value="1"/>
</dbReference>
<dbReference type="STRING" id="87229.A0A4Z1KUP7"/>
<name>A0A4Z1KUP7_9HELO</name>
<evidence type="ECO:0000259" key="5">
    <source>
        <dbReference type="PROSITE" id="PS50110"/>
    </source>
</evidence>
<feature type="region of interest" description="Disordered" evidence="4">
    <location>
        <begin position="86"/>
        <end position="105"/>
    </location>
</feature>
<proteinExistence type="predicted"/>
<evidence type="ECO:0000256" key="2">
    <source>
        <dbReference type="ARBA" id="ARBA00023012"/>
    </source>
</evidence>
<dbReference type="SMART" id="SM00448">
    <property type="entry name" value="REC"/>
    <property type="match status" value="1"/>
</dbReference>
<feature type="region of interest" description="Disordered" evidence="4">
    <location>
        <begin position="47"/>
        <end position="66"/>
    </location>
</feature>
<accession>A0A4Z1KUP7</accession>
<keyword evidence="7" id="KW-1185">Reference proteome</keyword>
<feature type="compositionally biased region" description="Polar residues" evidence="4">
    <location>
        <begin position="47"/>
        <end position="57"/>
    </location>
</feature>
<protein>
    <recommendedName>
        <fullName evidence="5">Response regulatory domain-containing protein</fullName>
    </recommendedName>
</protein>
<comment type="caution">
    <text evidence="6">The sequence shown here is derived from an EMBL/GenBank/DDBJ whole genome shotgun (WGS) entry which is preliminary data.</text>
</comment>